<name>A0AAN8UX05_9MAGN</name>
<dbReference type="GO" id="GO:0009451">
    <property type="term" value="P:RNA modification"/>
    <property type="evidence" value="ECO:0007669"/>
    <property type="project" value="InterPro"/>
</dbReference>
<dbReference type="AlphaFoldDB" id="A0AAN8UX05"/>
<reference evidence="3 4" key="1">
    <citation type="submission" date="2023-12" db="EMBL/GenBank/DDBJ databases">
        <title>A high-quality genome assembly for Dillenia turbinata (Dilleniales).</title>
        <authorList>
            <person name="Chanderbali A."/>
        </authorList>
    </citation>
    <scope>NUCLEOTIDE SEQUENCE [LARGE SCALE GENOMIC DNA]</scope>
    <source>
        <strain evidence="3">LSX21</strain>
        <tissue evidence="3">Leaf</tissue>
    </source>
</reference>
<dbReference type="PROSITE" id="PS51375">
    <property type="entry name" value="PPR"/>
    <property type="match status" value="1"/>
</dbReference>
<keyword evidence="1" id="KW-0677">Repeat</keyword>
<dbReference type="InterPro" id="IPR046960">
    <property type="entry name" value="PPR_At4g14850-like_plant"/>
</dbReference>
<keyword evidence="4" id="KW-1185">Reference proteome</keyword>
<dbReference type="InterPro" id="IPR011990">
    <property type="entry name" value="TPR-like_helical_dom_sf"/>
</dbReference>
<dbReference type="GO" id="GO:0003723">
    <property type="term" value="F:RNA binding"/>
    <property type="evidence" value="ECO:0007669"/>
    <property type="project" value="InterPro"/>
</dbReference>
<dbReference type="InterPro" id="IPR002885">
    <property type="entry name" value="PPR_rpt"/>
</dbReference>
<dbReference type="InterPro" id="IPR046848">
    <property type="entry name" value="E_motif"/>
</dbReference>
<feature type="repeat" description="PPR" evidence="2">
    <location>
        <begin position="449"/>
        <end position="483"/>
    </location>
</feature>
<evidence type="ECO:0000256" key="2">
    <source>
        <dbReference type="PROSITE-ProRule" id="PRU00708"/>
    </source>
</evidence>
<evidence type="ECO:0000256" key="1">
    <source>
        <dbReference type="ARBA" id="ARBA00022737"/>
    </source>
</evidence>
<sequence>MGYKIILKYTNIVVVGGYDVLGPHLNSPYSNYHHLKAQPRVPYCYRSLHLRISFPTRNSVLCCHSHHISDVNNTKNTVFSELEPNPPQNYISSGGFSSKQSSKSVSVEIEETPSQKQVKDSGFSMKMCLINVLEANKMVREFTDNGLFDKAIRNFMELPNNCLLVDLILEFSNFSSLINAVGGNWDLEMERQIHGFLLKLGEYDDIFVTSSLLGMYWKCEAIENASTMFESMCKKDSVSWSTMILGSFKLYPNRVASISALSSCASLESLIHGQEIHAFVSKSGLDVDERLVSCLIDMYTKCGDIRNAKCIFQHVRKNESSKRNLIVWDVMIIGYVYNRCSLQLVEMFIETLVFRIQPDSSTMVALLVQCSQSSNLGLPRQVHGLIYGLGLENDVRVETALQGMEIDGLVVKMGLDSDVYVGGALVDMYTKCKDMESAEKAFARLSAMDLISWNSLICGYAQNGFADIALRAFHTMQPKNIRPTEITLTYSPLVLTYATGLCVRKFMVIRNHGNEKLAESVADYVFKLDPASVGYGVLLSNIYGIFGKWNEVTRIRTKMKDMGLNKIPGCSCTEVDNKVHVFNADRTLWQMGEHEHRWAVGNKKVIAFCSSTFIGNVLRVTIRFSFRSGMREFVQQAVFLKSFVKEEN</sequence>
<dbReference type="Gene3D" id="1.25.40.10">
    <property type="entry name" value="Tetratricopeptide repeat domain"/>
    <property type="match status" value="3"/>
</dbReference>
<dbReference type="EMBL" id="JBAMMX010000020">
    <property type="protein sequence ID" value="KAK6920719.1"/>
    <property type="molecule type" value="Genomic_DNA"/>
</dbReference>
<dbReference type="PANTHER" id="PTHR47926">
    <property type="entry name" value="PENTATRICOPEPTIDE REPEAT-CONTAINING PROTEIN"/>
    <property type="match status" value="1"/>
</dbReference>
<accession>A0AAN8UX05</accession>
<dbReference type="FunFam" id="1.25.40.10:FF:000073">
    <property type="entry name" value="Pentatricopeptide repeat-containing protein chloroplastic"/>
    <property type="match status" value="1"/>
</dbReference>
<organism evidence="3 4">
    <name type="scientific">Dillenia turbinata</name>
    <dbReference type="NCBI Taxonomy" id="194707"/>
    <lineage>
        <taxon>Eukaryota</taxon>
        <taxon>Viridiplantae</taxon>
        <taxon>Streptophyta</taxon>
        <taxon>Embryophyta</taxon>
        <taxon>Tracheophyta</taxon>
        <taxon>Spermatophyta</taxon>
        <taxon>Magnoliopsida</taxon>
        <taxon>eudicotyledons</taxon>
        <taxon>Gunneridae</taxon>
        <taxon>Pentapetalae</taxon>
        <taxon>Dilleniales</taxon>
        <taxon>Dilleniaceae</taxon>
        <taxon>Dillenia</taxon>
    </lineage>
</organism>
<gene>
    <name evidence="3" type="ORF">RJ641_014397</name>
</gene>
<evidence type="ECO:0000313" key="3">
    <source>
        <dbReference type="EMBL" id="KAK6920719.1"/>
    </source>
</evidence>
<dbReference type="Proteomes" id="UP001370490">
    <property type="component" value="Unassembled WGS sequence"/>
</dbReference>
<evidence type="ECO:0000313" key="4">
    <source>
        <dbReference type="Proteomes" id="UP001370490"/>
    </source>
</evidence>
<comment type="caution">
    <text evidence="3">The sequence shown here is derived from an EMBL/GenBank/DDBJ whole genome shotgun (WGS) entry which is preliminary data.</text>
</comment>
<proteinExistence type="predicted"/>
<dbReference type="Pfam" id="PF20431">
    <property type="entry name" value="E_motif"/>
    <property type="match status" value="1"/>
</dbReference>
<dbReference type="PANTHER" id="PTHR47926:SF347">
    <property type="entry name" value="PENTATRICOPEPTIDE REPEAT-CONTAINING PROTEIN"/>
    <property type="match status" value="1"/>
</dbReference>
<dbReference type="Pfam" id="PF01535">
    <property type="entry name" value="PPR"/>
    <property type="match status" value="2"/>
</dbReference>
<protein>
    <submittedName>
        <fullName evidence="3">E motif</fullName>
    </submittedName>
</protein>
<dbReference type="NCBIfam" id="TIGR00756">
    <property type="entry name" value="PPR"/>
    <property type="match status" value="1"/>
</dbReference>